<keyword evidence="2 4" id="KW-0479">Metal-binding</keyword>
<dbReference type="PROSITE" id="PS51007">
    <property type="entry name" value="CYTC"/>
    <property type="match status" value="1"/>
</dbReference>
<dbReference type="AlphaFoldDB" id="A0A1G7ZUN3"/>
<dbReference type="RefSeq" id="WP_057897867.1">
    <property type="nucleotide sequence ID" value="NZ_CP080764.1"/>
</dbReference>
<dbReference type="OrthoDB" id="9811395at2"/>
<dbReference type="Pfam" id="PF02433">
    <property type="entry name" value="FixO"/>
    <property type="match status" value="1"/>
</dbReference>
<feature type="domain" description="Cytochrome c" evidence="6">
    <location>
        <begin position="50"/>
        <end position="159"/>
    </location>
</feature>
<accession>A0A1G7ZUN3</accession>
<keyword evidence="10" id="KW-1185">Reference proteome</keyword>
<dbReference type="GO" id="GO:0046872">
    <property type="term" value="F:metal ion binding"/>
    <property type="evidence" value="ECO:0007669"/>
    <property type="project" value="UniProtKB-KW"/>
</dbReference>
<dbReference type="SUPFAM" id="SSF46626">
    <property type="entry name" value="Cytochrome c"/>
    <property type="match status" value="1"/>
</dbReference>
<evidence type="ECO:0000259" key="6">
    <source>
        <dbReference type="PROSITE" id="PS51007"/>
    </source>
</evidence>
<evidence type="ECO:0000256" key="3">
    <source>
        <dbReference type="ARBA" id="ARBA00023004"/>
    </source>
</evidence>
<feature type="transmembrane region" description="Helical" evidence="5">
    <location>
        <begin position="6"/>
        <end position="30"/>
    </location>
</feature>
<dbReference type="EMBL" id="FNDE01000012">
    <property type="protein sequence ID" value="SDH11850.1"/>
    <property type="molecule type" value="Genomic_DNA"/>
</dbReference>
<dbReference type="InterPro" id="IPR009056">
    <property type="entry name" value="Cyt_c-like_dom"/>
</dbReference>
<keyword evidence="5" id="KW-0472">Membrane</keyword>
<dbReference type="InterPro" id="IPR036909">
    <property type="entry name" value="Cyt_c-like_dom_sf"/>
</dbReference>
<keyword evidence="3 4" id="KW-0408">Iron</keyword>
<evidence type="ECO:0000313" key="10">
    <source>
        <dbReference type="Proteomes" id="UP000826616"/>
    </source>
</evidence>
<keyword evidence="1 4" id="KW-0349">Heme</keyword>
<evidence type="ECO:0000256" key="4">
    <source>
        <dbReference type="PROSITE-ProRule" id="PRU00433"/>
    </source>
</evidence>
<dbReference type="EMBL" id="CP080764">
    <property type="protein sequence ID" value="QYY42132.1"/>
    <property type="molecule type" value="Genomic_DNA"/>
</dbReference>
<evidence type="ECO:0000313" key="7">
    <source>
        <dbReference type="EMBL" id="QYY42132.1"/>
    </source>
</evidence>
<evidence type="ECO:0000313" key="8">
    <source>
        <dbReference type="EMBL" id="SDH11850.1"/>
    </source>
</evidence>
<keyword evidence="5" id="KW-1133">Transmembrane helix</keyword>
<name>A0A1G7ZUN3_ANETH</name>
<dbReference type="GO" id="GO:0020037">
    <property type="term" value="F:heme binding"/>
    <property type="evidence" value="ECO:0007669"/>
    <property type="project" value="InterPro"/>
</dbReference>
<reference evidence="7 10" key="2">
    <citation type="submission" date="2021-08" db="EMBL/GenBank/DDBJ databases">
        <title>Complete genome sequence of the strain Aneurinibacillus thermoaerophilus CCM 8960.</title>
        <authorList>
            <person name="Musilova J."/>
            <person name="Kourilova X."/>
            <person name="Pernicova I."/>
            <person name="Bezdicek M."/>
            <person name="Lengerova M."/>
            <person name="Obruca S."/>
            <person name="Sedlar K."/>
        </authorList>
    </citation>
    <scope>NUCLEOTIDE SEQUENCE [LARGE SCALE GENOMIC DNA]</scope>
    <source>
        <strain evidence="7 10">CCM 8960</strain>
    </source>
</reference>
<dbReference type="Gene3D" id="1.10.760.10">
    <property type="entry name" value="Cytochrome c-like domain"/>
    <property type="match status" value="1"/>
</dbReference>
<evidence type="ECO:0000313" key="9">
    <source>
        <dbReference type="Proteomes" id="UP000198956"/>
    </source>
</evidence>
<proteinExistence type="predicted"/>
<reference evidence="8 9" key="1">
    <citation type="submission" date="2016-10" db="EMBL/GenBank/DDBJ databases">
        <authorList>
            <person name="de Groot N.N."/>
        </authorList>
    </citation>
    <scope>NUCLEOTIDE SEQUENCE [LARGE SCALE GENOMIC DNA]</scope>
    <source>
        <strain evidence="8 9">L 420-91</strain>
    </source>
</reference>
<organism evidence="8 9">
    <name type="scientific">Aneurinibacillus thermoaerophilus</name>
    <dbReference type="NCBI Taxonomy" id="143495"/>
    <lineage>
        <taxon>Bacteria</taxon>
        <taxon>Bacillati</taxon>
        <taxon>Bacillota</taxon>
        <taxon>Bacilli</taxon>
        <taxon>Bacillales</taxon>
        <taxon>Paenibacillaceae</taxon>
        <taxon>Aneurinibacillus group</taxon>
        <taxon>Aneurinibacillus</taxon>
    </lineage>
</organism>
<dbReference type="Proteomes" id="UP000198956">
    <property type="component" value="Unassembled WGS sequence"/>
</dbReference>
<dbReference type="GO" id="GO:0009055">
    <property type="term" value="F:electron transfer activity"/>
    <property type="evidence" value="ECO:0007669"/>
    <property type="project" value="InterPro"/>
</dbReference>
<dbReference type="Proteomes" id="UP000826616">
    <property type="component" value="Chromosome"/>
</dbReference>
<gene>
    <name evidence="7" type="ORF">K3F53_14870</name>
    <name evidence="8" type="ORF">SAMN04489735_101235</name>
</gene>
<keyword evidence="5" id="KW-0812">Transmembrane</keyword>
<sequence>MVERNALAIYLAAIVLFMMGTFATIILPFFDKEMMMPTANAEARDYAPDSPEAKGRQVYIENGCNTCHTQVVRPVKADLAMNIGPVTVPGDYANDRPHLFGSNRTGPDLMWVGARTSKEWHIEHLKNPQKIVQGSIMPKYDYLSDEDMNNLVAYLMSLKPAPAK</sequence>
<protein>
    <submittedName>
        <fullName evidence="7">Cbb3-type cytochrome c oxidase subunit II</fullName>
    </submittedName>
    <submittedName>
        <fullName evidence="8">Cytochrome c oxidase, cbb3-type, subunit II</fullName>
    </submittedName>
</protein>
<evidence type="ECO:0000256" key="5">
    <source>
        <dbReference type="SAM" id="Phobius"/>
    </source>
</evidence>
<evidence type="ECO:0000256" key="1">
    <source>
        <dbReference type="ARBA" id="ARBA00022617"/>
    </source>
</evidence>
<dbReference type="GeneID" id="97142662"/>
<evidence type="ECO:0000256" key="2">
    <source>
        <dbReference type="ARBA" id="ARBA00022723"/>
    </source>
</evidence>
<dbReference type="InterPro" id="IPR003468">
    <property type="entry name" value="Cyt_c_oxidase_monohaem-su/FixO"/>
</dbReference>